<keyword evidence="2" id="KW-1133">Transmembrane helix</keyword>
<sequence length="357" mass="39420">MSLPSLDKITGALLVGTWASSLLYMAELVEAAYYFRHCENDDWKLKMLVAVSFAIDTISVLSEYISVYLYTIIHAGDPVYLTKQNWAMLLNVFFNAAIAILAQSFLVNRYWRLSHNIAFSVFLFVLIAGAFGSGFSSGLIILLFPALKDRRKVVVSGTAALITHISADLLIAAALIREFRRMKSSFPHTQSRMNGVLNRLVVRALQTGLTTAAIEVATAITLLIDDETNIPAGIMYCIGRFYMLSMLLNLNIRTSARPDSTEGISSGLQTPGRPTSVVFAHDGTETLSSIHIRRTALVQIANRRDHALSGTFKSGIHLDNDNQRDMPELTFKSASGDDSFPEEIEMMSKKQSELVVA</sequence>
<protein>
    <recommendedName>
        <fullName evidence="3">DUF6534 domain-containing protein</fullName>
    </recommendedName>
</protein>
<dbReference type="EMBL" id="JARIHO010000060">
    <property type="protein sequence ID" value="KAJ7315769.1"/>
    <property type="molecule type" value="Genomic_DNA"/>
</dbReference>
<comment type="caution">
    <text evidence="4">The sequence shown here is derived from an EMBL/GenBank/DDBJ whole genome shotgun (WGS) entry which is preliminary data.</text>
</comment>
<feature type="transmembrane region" description="Helical" evidence="2">
    <location>
        <begin position="153"/>
        <end position="176"/>
    </location>
</feature>
<evidence type="ECO:0000256" key="2">
    <source>
        <dbReference type="SAM" id="Phobius"/>
    </source>
</evidence>
<feature type="transmembrane region" description="Helical" evidence="2">
    <location>
        <begin position="230"/>
        <end position="250"/>
    </location>
</feature>
<dbReference type="AlphaFoldDB" id="A0AAD6ZCU7"/>
<dbReference type="InterPro" id="IPR045339">
    <property type="entry name" value="DUF6534"/>
</dbReference>
<feature type="transmembrane region" description="Helical" evidence="2">
    <location>
        <begin position="12"/>
        <end position="35"/>
    </location>
</feature>
<feature type="transmembrane region" description="Helical" evidence="2">
    <location>
        <begin position="200"/>
        <end position="224"/>
    </location>
</feature>
<keyword evidence="5" id="KW-1185">Reference proteome</keyword>
<feature type="domain" description="DUF6534" evidence="3">
    <location>
        <begin position="166"/>
        <end position="254"/>
    </location>
</feature>
<dbReference type="Proteomes" id="UP001218218">
    <property type="component" value="Unassembled WGS sequence"/>
</dbReference>
<evidence type="ECO:0000313" key="5">
    <source>
        <dbReference type="Proteomes" id="UP001218218"/>
    </source>
</evidence>
<feature type="transmembrane region" description="Helical" evidence="2">
    <location>
        <begin position="47"/>
        <end position="73"/>
    </location>
</feature>
<keyword evidence="2" id="KW-0472">Membrane</keyword>
<organism evidence="4 5">
    <name type="scientific">Mycena albidolilacea</name>
    <dbReference type="NCBI Taxonomy" id="1033008"/>
    <lineage>
        <taxon>Eukaryota</taxon>
        <taxon>Fungi</taxon>
        <taxon>Dikarya</taxon>
        <taxon>Basidiomycota</taxon>
        <taxon>Agaricomycotina</taxon>
        <taxon>Agaricomycetes</taxon>
        <taxon>Agaricomycetidae</taxon>
        <taxon>Agaricales</taxon>
        <taxon>Marasmiineae</taxon>
        <taxon>Mycenaceae</taxon>
        <taxon>Mycena</taxon>
    </lineage>
</organism>
<reference evidence="4" key="1">
    <citation type="submission" date="2023-03" db="EMBL/GenBank/DDBJ databases">
        <title>Massive genome expansion in bonnet fungi (Mycena s.s.) driven by repeated elements and novel gene families across ecological guilds.</title>
        <authorList>
            <consortium name="Lawrence Berkeley National Laboratory"/>
            <person name="Harder C.B."/>
            <person name="Miyauchi S."/>
            <person name="Viragh M."/>
            <person name="Kuo A."/>
            <person name="Thoen E."/>
            <person name="Andreopoulos B."/>
            <person name="Lu D."/>
            <person name="Skrede I."/>
            <person name="Drula E."/>
            <person name="Henrissat B."/>
            <person name="Morin E."/>
            <person name="Kohler A."/>
            <person name="Barry K."/>
            <person name="LaButti K."/>
            <person name="Morin E."/>
            <person name="Salamov A."/>
            <person name="Lipzen A."/>
            <person name="Mereny Z."/>
            <person name="Hegedus B."/>
            <person name="Baldrian P."/>
            <person name="Stursova M."/>
            <person name="Weitz H."/>
            <person name="Taylor A."/>
            <person name="Grigoriev I.V."/>
            <person name="Nagy L.G."/>
            <person name="Martin F."/>
            <person name="Kauserud H."/>
        </authorList>
    </citation>
    <scope>NUCLEOTIDE SEQUENCE</scope>
    <source>
        <strain evidence="4">CBHHK002</strain>
    </source>
</reference>
<dbReference type="PANTHER" id="PTHR40465">
    <property type="entry name" value="CHROMOSOME 1, WHOLE GENOME SHOTGUN SEQUENCE"/>
    <property type="match status" value="1"/>
</dbReference>
<proteinExistence type="predicted"/>
<feature type="region of interest" description="Disordered" evidence="1">
    <location>
        <begin position="319"/>
        <end position="340"/>
    </location>
</feature>
<name>A0AAD6ZCU7_9AGAR</name>
<feature type="transmembrane region" description="Helical" evidence="2">
    <location>
        <begin position="85"/>
        <end position="107"/>
    </location>
</feature>
<dbReference type="PANTHER" id="PTHR40465:SF1">
    <property type="entry name" value="DUF6534 DOMAIN-CONTAINING PROTEIN"/>
    <property type="match status" value="1"/>
</dbReference>
<evidence type="ECO:0000313" key="4">
    <source>
        <dbReference type="EMBL" id="KAJ7315769.1"/>
    </source>
</evidence>
<dbReference type="Pfam" id="PF20152">
    <property type="entry name" value="DUF6534"/>
    <property type="match status" value="1"/>
</dbReference>
<accession>A0AAD6ZCU7</accession>
<keyword evidence="2" id="KW-0812">Transmembrane</keyword>
<evidence type="ECO:0000256" key="1">
    <source>
        <dbReference type="SAM" id="MobiDB-lite"/>
    </source>
</evidence>
<gene>
    <name evidence="4" type="ORF">DFH08DRAFT_971785</name>
</gene>
<feature type="transmembrane region" description="Helical" evidence="2">
    <location>
        <begin position="119"/>
        <end position="147"/>
    </location>
</feature>
<evidence type="ECO:0000259" key="3">
    <source>
        <dbReference type="Pfam" id="PF20152"/>
    </source>
</evidence>